<protein>
    <recommendedName>
        <fullName evidence="1">Thoeris protein ThsB TIR-like domain-containing protein</fullName>
    </recommendedName>
</protein>
<dbReference type="SUPFAM" id="SSF52206">
    <property type="entry name" value="Hypothetical protein MTH538"/>
    <property type="match status" value="1"/>
</dbReference>
<keyword evidence="3" id="KW-1185">Reference proteome</keyword>
<evidence type="ECO:0000259" key="1">
    <source>
        <dbReference type="Pfam" id="PF08937"/>
    </source>
</evidence>
<reference evidence="3" key="1">
    <citation type="submission" date="2018-06" db="EMBL/GenBank/DDBJ databases">
        <authorList>
            <person name="Khan S.A."/>
        </authorList>
    </citation>
    <scope>NUCLEOTIDE SEQUENCE [LARGE SCALE GENOMIC DNA]</scope>
    <source>
        <strain evidence="3">DB-1506</strain>
    </source>
</reference>
<name>A0A327LWI6_9PROT</name>
<dbReference type="OrthoDB" id="9811746at2"/>
<dbReference type="InterPro" id="IPR015032">
    <property type="entry name" value="ThsB__TIR-like_domain"/>
</dbReference>
<dbReference type="InterPro" id="IPR036490">
    <property type="entry name" value="ThsB_TIR-like_sf"/>
</dbReference>
<dbReference type="Proteomes" id="UP000249065">
    <property type="component" value="Unassembled WGS sequence"/>
</dbReference>
<dbReference type="RefSeq" id="WP_111472837.1">
    <property type="nucleotide sequence ID" value="NZ_QLIX01000053.1"/>
</dbReference>
<dbReference type="AlphaFoldDB" id="A0A327LWI6"/>
<comment type="caution">
    <text evidence="2">The sequence shown here is derived from an EMBL/GenBank/DDBJ whole genome shotgun (WGS) entry which is preliminary data.</text>
</comment>
<dbReference type="EMBL" id="QLIX01000053">
    <property type="protein sequence ID" value="RAI54537.1"/>
    <property type="molecule type" value="Genomic_DNA"/>
</dbReference>
<dbReference type="Pfam" id="PF08937">
    <property type="entry name" value="ThsB_TIR"/>
    <property type="match status" value="1"/>
</dbReference>
<gene>
    <name evidence="2" type="ORF">DOO78_26260</name>
</gene>
<proteinExistence type="predicted"/>
<dbReference type="Gene3D" id="3.40.50.9200">
    <property type="entry name" value="Hypothetical protein MTH538"/>
    <property type="match status" value="1"/>
</dbReference>
<organism evidence="2 3">
    <name type="scientific">Roseicella frigidaeris</name>
    <dbReference type="NCBI Taxonomy" id="2230885"/>
    <lineage>
        <taxon>Bacteria</taxon>
        <taxon>Pseudomonadati</taxon>
        <taxon>Pseudomonadota</taxon>
        <taxon>Alphaproteobacteria</taxon>
        <taxon>Acetobacterales</taxon>
        <taxon>Roseomonadaceae</taxon>
        <taxon>Roseicella</taxon>
    </lineage>
</organism>
<evidence type="ECO:0000313" key="2">
    <source>
        <dbReference type="EMBL" id="RAI54537.1"/>
    </source>
</evidence>
<evidence type="ECO:0000313" key="3">
    <source>
        <dbReference type="Proteomes" id="UP000249065"/>
    </source>
</evidence>
<accession>A0A327LWI6</accession>
<feature type="domain" description="Thoeris protein ThsB TIR-like" evidence="1">
    <location>
        <begin position="6"/>
        <end position="99"/>
    </location>
</feature>
<sequence>MARKGFYSFYYKEDNWRVATVKGIGAIESQKIVSGNEFEEVKKGGDAAIQKWIDDQLHGRSCVIVLVGANTAGRRWVNYEIKKGWDDGKGVLGVRIHNLLDRHQRQSTRGTDPFAGFTVGSKPLSTWVKTYDPPFTDSQKVYAHIAANLEDWVETAIKLRNSV</sequence>